<evidence type="ECO:0000256" key="1">
    <source>
        <dbReference type="SAM" id="MobiDB-lite"/>
    </source>
</evidence>
<organism evidence="2 3">
    <name type="scientific">Papaver nudicaule</name>
    <name type="common">Iceland poppy</name>
    <dbReference type="NCBI Taxonomy" id="74823"/>
    <lineage>
        <taxon>Eukaryota</taxon>
        <taxon>Viridiplantae</taxon>
        <taxon>Streptophyta</taxon>
        <taxon>Embryophyta</taxon>
        <taxon>Tracheophyta</taxon>
        <taxon>Spermatophyta</taxon>
        <taxon>Magnoliopsida</taxon>
        <taxon>Ranunculales</taxon>
        <taxon>Papaveraceae</taxon>
        <taxon>Papaveroideae</taxon>
        <taxon>Papaver</taxon>
    </lineage>
</organism>
<evidence type="ECO:0000313" key="2">
    <source>
        <dbReference type="EMBL" id="MCL7048677.1"/>
    </source>
</evidence>
<feature type="region of interest" description="Disordered" evidence="1">
    <location>
        <begin position="75"/>
        <end position="97"/>
    </location>
</feature>
<proteinExistence type="predicted"/>
<sequence length="97" mass="11323">SRSQNNRGSMSPRLRSMSPVRQSGMPDHRTNSRSPARHGRSFSRSNFPDGNRMRIRRGRGFTDRYAFVRKYRTPSPVRFHPSSFQNRGRNAQNMNPD</sequence>
<feature type="region of interest" description="Disordered" evidence="1">
    <location>
        <begin position="1"/>
        <end position="56"/>
    </location>
</feature>
<keyword evidence="3" id="KW-1185">Reference proteome</keyword>
<protein>
    <submittedName>
        <fullName evidence="2">Uncharacterized protein</fullName>
    </submittedName>
</protein>
<feature type="non-terminal residue" evidence="2">
    <location>
        <position position="1"/>
    </location>
</feature>
<feature type="non-terminal residue" evidence="2">
    <location>
        <position position="97"/>
    </location>
</feature>
<dbReference type="EMBL" id="JAJJMA010307249">
    <property type="protein sequence ID" value="MCL7048677.1"/>
    <property type="molecule type" value="Genomic_DNA"/>
</dbReference>
<dbReference type="AlphaFoldDB" id="A0AA41VWG0"/>
<comment type="caution">
    <text evidence="2">The sequence shown here is derived from an EMBL/GenBank/DDBJ whole genome shotgun (WGS) entry which is preliminary data.</text>
</comment>
<name>A0AA41VWG0_PAPNU</name>
<dbReference type="Proteomes" id="UP001177140">
    <property type="component" value="Unassembled WGS sequence"/>
</dbReference>
<reference evidence="2" key="1">
    <citation type="submission" date="2022-03" db="EMBL/GenBank/DDBJ databases">
        <title>A functionally conserved STORR gene fusion in Papaver species that diverged 16.8 million years ago.</title>
        <authorList>
            <person name="Catania T."/>
        </authorList>
    </citation>
    <scope>NUCLEOTIDE SEQUENCE</scope>
    <source>
        <strain evidence="2">S-191538</strain>
    </source>
</reference>
<evidence type="ECO:0000313" key="3">
    <source>
        <dbReference type="Proteomes" id="UP001177140"/>
    </source>
</evidence>
<gene>
    <name evidence="2" type="ORF">MKW94_015396</name>
</gene>
<accession>A0AA41VWG0</accession>
<feature type="compositionally biased region" description="Polar residues" evidence="1">
    <location>
        <begin position="82"/>
        <end position="97"/>
    </location>
</feature>